<dbReference type="AlphaFoldDB" id="A0A1U9YWE9"/>
<sequence>MKPESRILSAIYAALLLVVASLAVGCTEVTDRPLDPPRGPSGEAYLEAVEGKGLQTGISYSSGEKEAPALPDRPENGNFDIGKSAGWALIAFLVLALAVLAYRSRNTFAELAGSNGGRAFSAASRPDQPAPSAVDHDLIERLRGEPDHREGLRTVLRRFLALAAEENSIPVKRSLTTREIMQRLPGGFAQRDALETLALEVERVVFGGHPIEPAQYQHCLDLAAPFLRRIRP</sequence>
<accession>A0A1U9YWE9</accession>
<proteinExistence type="predicted"/>
<dbReference type="Pfam" id="PF13559">
    <property type="entry name" value="DUF4129"/>
    <property type="match status" value="1"/>
</dbReference>
<dbReference type="EMBL" id="CP020330">
    <property type="protein sequence ID" value="AQZ49767.1"/>
    <property type="molecule type" value="Genomic_DNA"/>
</dbReference>
<protein>
    <recommendedName>
        <fullName evidence="2">Protein-glutamine gamma-glutamyltransferase-like C-terminal domain-containing protein</fullName>
    </recommendedName>
</protein>
<keyword evidence="4" id="KW-1185">Reference proteome</keyword>
<evidence type="ECO:0000313" key="4">
    <source>
        <dbReference type="Proteomes" id="UP000191135"/>
    </source>
</evidence>
<keyword evidence="1" id="KW-0472">Membrane</keyword>
<evidence type="ECO:0000259" key="2">
    <source>
        <dbReference type="Pfam" id="PF13559"/>
    </source>
</evidence>
<organism evidence="3 4">
    <name type="scientific">Martelella mediterranea DSM 17316</name>
    <dbReference type="NCBI Taxonomy" id="1122214"/>
    <lineage>
        <taxon>Bacteria</taxon>
        <taxon>Pseudomonadati</taxon>
        <taxon>Pseudomonadota</taxon>
        <taxon>Alphaproteobacteria</taxon>
        <taxon>Hyphomicrobiales</taxon>
        <taxon>Aurantimonadaceae</taxon>
        <taxon>Martelella</taxon>
    </lineage>
</organism>
<gene>
    <name evidence="3" type="ORF">Mame_00384</name>
</gene>
<evidence type="ECO:0000256" key="1">
    <source>
        <dbReference type="SAM" id="Phobius"/>
    </source>
</evidence>
<feature type="transmembrane region" description="Helical" evidence="1">
    <location>
        <begin position="84"/>
        <end position="102"/>
    </location>
</feature>
<dbReference type="STRING" id="1122214.Mame_00384"/>
<evidence type="ECO:0000313" key="3">
    <source>
        <dbReference type="EMBL" id="AQZ49767.1"/>
    </source>
</evidence>
<name>A0A1U9YWE9_9HYPH</name>
<dbReference type="eggNOG" id="ENOG5032X0U">
    <property type="taxonomic scope" value="Bacteria"/>
</dbReference>
<dbReference type="Proteomes" id="UP000191135">
    <property type="component" value="Chromosome"/>
</dbReference>
<dbReference type="InterPro" id="IPR025403">
    <property type="entry name" value="TgpA-like_C"/>
</dbReference>
<reference evidence="3 4" key="1">
    <citation type="submission" date="2017-03" db="EMBL/GenBank/DDBJ databases">
        <title>Foreign affairs: Plasmid Transfer between Roseobacters and Rhizobia.</title>
        <authorList>
            <person name="Bartling P."/>
            <person name="Bunk B."/>
            <person name="Overmann J."/>
            <person name="Brinkmann H."/>
            <person name="Petersen J."/>
        </authorList>
    </citation>
    <scope>NUCLEOTIDE SEQUENCE [LARGE SCALE GENOMIC DNA]</scope>
    <source>
        <strain evidence="3 4">MACL11</strain>
    </source>
</reference>
<keyword evidence="1" id="KW-1133">Transmembrane helix</keyword>
<feature type="domain" description="Protein-glutamine gamma-glutamyltransferase-like C-terminal" evidence="2">
    <location>
        <begin position="156"/>
        <end position="222"/>
    </location>
</feature>
<keyword evidence="1" id="KW-0812">Transmembrane</keyword>
<dbReference type="KEGG" id="mmed:Mame_00384"/>
<dbReference type="PROSITE" id="PS51257">
    <property type="entry name" value="PROKAR_LIPOPROTEIN"/>
    <property type="match status" value="1"/>
</dbReference>